<evidence type="ECO:0000313" key="12">
    <source>
        <dbReference type="EMBL" id="MBM6920594.1"/>
    </source>
</evidence>
<evidence type="ECO:0000256" key="7">
    <source>
        <dbReference type="ARBA" id="ARBA00023080"/>
    </source>
</evidence>
<keyword evidence="5 10" id="KW-0378">Hydrolase</keyword>
<gene>
    <name evidence="12" type="primary">rdgB</name>
    <name evidence="12" type="ORF">H6A12_05410</name>
</gene>
<dbReference type="GO" id="GO:0000166">
    <property type="term" value="F:nucleotide binding"/>
    <property type="evidence" value="ECO:0007669"/>
    <property type="project" value="UniProtKB-KW"/>
</dbReference>
<comment type="subunit">
    <text evidence="2 10">Homodimer.</text>
</comment>
<comment type="cofactor">
    <cofactor evidence="10">
        <name>Mg(2+)</name>
        <dbReference type="ChEBI" id="CHEBI:18420"/>
    </cofactor>
    <text evidence="10">Binds 1 Mg(2+) ion per subunit.</text>
</comment>
<dbReference type="CDD" id="cd00515">
    <property type="entry name" value="HAM1"/>
    <property type="match status" value="1"/>
</dbReference>
<dbReference type="NCBIfam" id="TIGR00042">
    <property type="entry name" value="RdgB/HAM1 family non-canonical purine NTP pyrophosphatase"/>
    <property type="match status" value="1"/>
</dbReference>
<dbReference type="FunFam" id="3.90.950.10:FF:000001">
    <property type="entry name" value="dITP/XTP pyrophosphatase"/>
    <property type="match status" value="1"/>
</dbReference>
<evidence type="ECO:0000256" key="6">
    <source>
        <dbReference type="ARBA" id="ARBA00022842"/>
    </source>
</evidence>
<dbReference type="HAMAP" id="MF_01405">
    <property type="entry name" value="Non_canon_purine_NTPase"/>
    <property type="match status" value="1"/>
</dbReference>
<accession>A0A938X6T9</accession>
<dbReference type="PANTHER" id="PTHR11067:SF9">
    <property type="entry name" value="INOSINE TRIPHOSPHATE PYROPHOSPHATASE"/>
    <property type="match status" value="1"/>
</dbReference>
<sequence>MKLIVATNNAHKVKEFTRILEPHGYTVLSLRDAGIVCEAEENADTFGGNAYIKAKAVFDLSGLPTVADDSGLSVDALGGAPGVFSARYGGPGLDDIGRYEKVLTELKDVPDEQRTARFECAISLVLSDDEVYSFHGTCEGKIGTGPRGENGFGYDPIFMVGEKSMAECTPEEKDAISHRGMALKKMDAFLKQRKGETE</sequence>
<comment type="catalytic activity">
    <reaction evidence="10">
        <text>ITP + H2O = IMP + diphosphate + H(+)</text>
        <dbReference type="Rhea" id="RHEA:29399"/>
        <dbReference type="ChEBI" id="CHEBI:15377"/>
        <dbReference type="ChEBI" id="CHEBI:15378"/>
        <dbReference type="ChEBI" id="CHEBI:33019"/>
        <dbReference type="ChEBI" id="CHEBI:58053"/>
        <dbReference type="ChEBI" id="CHEBI:61402"/>
        <dbReference type="EC" id="3.6.1.66"/>
    </reaction>
</comment>
<dbReference type="InterPro" id="IPR002637">
    <property type="entry name" value="RdgB/HAM1"/>
</dbReference>
<dbReference type="Proteomes" id="UP000774750">
    <property type="component" value="Unassembled WGS sequence"/>
</dbReference>
<dbReference type="GO" id="GO:0036222">
    <property type="term" value="F:XTP diphosphatase activity"/>
    <property type="evidence" value="ECO:0007669"/>
    <property type="project" value="UniProtKB-UniRule"/>
</dbReference>
<evidence type="ECO:0000313" key="13">
    <source>
        <dbReference type="Proteomes" id="UP000774750"/>
    </source>
</evidence>
<dbReference type="SUPFAM" id="SSF52972">
    <property type="entry name" value="ITPase-like"/>
    <property type="match status" value="1"/>
</dbReference>
<feature type="binding site" evidence="10">
    <location>
        <position position="69"/>
    </location>
    <ligand>
        <name>Mg(2+)</name>
        <dbReference type="ChEBI" id="CHEBI:18420"/>
    </ligand>
</feature>
<comment type="function">
    <text evidence="10">Pyrophosphatase that catalyzes the hydrolysis of nucleoside triphosphates to their monophosphate derivatives, with a high preference for the non-canonical purine nucleotides XTP (xanthosine triphosphate), dITP (deoxyinosine triphosphate) and ITP. Seems to function as a house-cleaning enzyme that removes non-canonical purine nucleotides from the nucleotide pool, thus preventing their incorporation into DNA/RNA and avoiding chromosomal lesions.</text>
</comment>
<reference evidence="12" key="2">
    <citation type="journal article" date="2021" name="Sci. Rep.">
        <title>The distribution of antibiotic resistance genes in chicken gut microbiota commensals.</title>
        <authorList>
            <person name="Juricova H."/>
            <person name="Matiasovicova J."/>
            <person name="Kubasova T."/>
            <person name="Cejkova D."/>
            <person name="Rychlik I."/>
        </authorList>
    </citation>
    <scope>NUCLEOTIDE SEQUENCE</scope>
    <source>
        <strain evidence="12">An559</strain>
    </source>
</reference>
<dbReference type="AlphaFoldDB" id="A0A938X6T9"/>
<dbReference type="Gene3D" id="3.90.950.10">
    <property type="match status" value="1"/>
</dbReference>
<keyword evidence="6 10" id="KW-0460">Magnesium</keyword>
<feature type="binding site" evidence="10">
    <location>
        <position position="70"/>
    </location>
    <ligand>
        <name>substrate</name>
    </ligand>
</feature>
<feature type="binding site" evidence="10">
    <location>
        <position position="173"/>
    </location>
    <ligand>
        <name>substrate</name>
    </ligand>
</feature>
<dbReference type="InterPro" id="IPR020922">
    <property type="entry name" value="dITP/XTP_pyrophosphatase"/>
</dbReference>
<dbReference type="EC" id="3.6.1.66" evidence="10"/>
<evidence type="ECO:0000256" key="8">
    <source>
        <dbReference type="ARBA" id="ARBA00051875"/>
    </source>
</evidence>
<evidence type="ECO:0000256" key="10">
    <source>
        <dbReference type="HAMAP-Rule" id="MF_01405"/>
    </source>
</evidence>
<feature type="binding site" evidence="10">
    <location>
        <position position="40"/>
    </location>
    <ligand>
        <name>Mg(2+)</name>
        <dbReference type="ChEBI" id="CHEBI:18420"/>
    </ligand>
</feature>
<dbReference type="GO" id="GO:0035870">
    <property type="term" value="F:dITP diphosphatase activity"/>
    <property type="evidence" value="ECO:0007669"/>
    <property type="project" value="UniProtKB-UniRule"/>
</dbReference>
<keyword evidence="7 10" id="KW-0546">Nucleotide metabolism</keyword>
<comment type="catalytic activity">
    <reaction evidence="9 10">
        <text>XTP + H2O = XMP + diphosphate + H(+)</text>
        <dbReference type="Rhea" id="RHEA:28610"/>
        <dbReference type="ChEBI" id="CHEBI:15377"/>
        <dbReference type="ChEBI" id="CHEBI:15378"/>
        <dbReference type="ChEBI" id="CHEBI:33019"/>
        <dbReference type="ChEBI" id="CHEBI:57464"/>
        <dbReference type="ChEBI" id="CHEBI:61314"/>
        <dbReference type="EC" id="3.6.1.66"/>
    </reaction>
</comment>
<feature type="binding site" evidence="10">
    <location>
        <begin position="178"/>
        <end position="179"/>
    </location>
    <ligand>
        <name>substrate</name>
    </ligand>
</feature>
<evidence type="ECO:0000256" key="4">
    <source>
        <dbReference type="ARBA" id="ARBA00022741"/>
    </source>
</evidence>
<keyword evidence="4 10" id="KW-0547">Nucleotide-binding</keyword>
<organism evidence="12 13">
    <name type="scientific">Merdimmobilis hominis</name>
    <dbReference type="NCBI Taxonomy" id="2897707"/>
    <lineage>
        <taxon>Bacteria</taxon>
        <taxon>Bacillati</taxon>
        <taxon>Bacillota</taxon>
        <taxon>Clostridia</taxon>
        <taxon>Eubacteriales</taxon>
        <taxon>Oscillospiraceae</taxon>
        <taxon>Merdimmobilis</taxon>
    </lineage>
</organism>
<evidence type="ECO:0000256" key="5">
    <source>
        <dbReference type="ARBA" id="ARBA00022801"/>
    </source>
</evidence>
<dbReference type="GO" id="GO:0009117">
    <property type="term" value="P:nucleotide metabolic process"/>
    <property type="evidence" value="ECO:0007669"/>
    <property type="project" value="UniProtKB-KW"/>
</dbReference>
<evidence type="ECO:0000256" key="11">
    <source>
        <dbReference type="RuleBase" id="RU003781"/>
    </source>
</evidence>
<dbReference type="Pfam" id="PF01725">
    <property type="entry name" value="Ham1p_like"/>
    <property type="match status" value="1"/>
</dbReference>
<comment type="catalytic activity">
    <reaction evidence="8 10">
        <text>dITP + H2O = dIMP + diphosphate + H(+)</text>
        <dbReference type="Rhea" id="RHEA:28342"/>
        <dbReference type="ChEBI" id="CHEBI:15377"/>
        <dbReference type="ChEBI" id="CHEBI:15378"/>
        <dbReference type="ChEBI" id="CHEBI:33019"/>
        <dbReference type="ChEBI" id="CHEBI:61194"/>
        <dbReference type="ChEBI" id="CHEBI:61382"/>
        <dbReference type="EC" id="3.6.1.66"/>
    </reaction>
</comment>
<dbReference type="RefSeq" id="WP_204445614.1">
    <property type="nucleotide sequence ID" value="NZ_JACJKY010000006.1"/>
</dbReference>
<keyword evidence="3 10" id="KW-0479">Metal-binding</keyword>
<feature type="binding site" evidence="10">
    <location>
        <begin position="7"/>
        <end position="12"/>
    </location>
    <ligand>
        <name>substrate</name>
    </ligand>
</feature>
<reference evidence="12" key="1">
    <citation type="submission" date="2020-08" db="EMBL/GenBank/DDBJ databases">
        <authorList>
            <person name="Cejkova D."/>
            <person name="Kubasova T."/>
            <person name="Jahodarova E."/>
            <person name="Rychlik I."/>
        </authorList>
    </citation>
    <scope>NUCLEOTIDE SEQUENCE</scope>
    <source>
        <strain evidence="12">An559</strain>
    </source>
</reference>
<comment type="caution">
    <text evidence="12">The sequence shown here is derived from an EMBL/GenBank/DDBJ whole genome shotgun (WGS) entry which is preliminary data.</text>
</comment>
<dbReference type="EMBL" id="JACJKY010000006">
    <property type="protein sequence ID" value="MBM6920594.1"/>
    <property type="molecule type" value="Genomic_DNA"/>
</dbReference>
<proteinExistence type="inferred from homology"/>
<dbReference type="GO" id="GO:0036220">
    <property type="term" value="F:ITP diphosphatase activity"/>
    <property type="evidence" value="ECO:0007669"/>
    <property type="project" value="UniProtKB-UniRule"/>
</dbReference>
<dbReference type="GO" id="GO:0046872">
    <property type="term" value="F:metal ion binding"/>
    <property type="evidence" value="ECO:0007669"/>
    <property type="project" value="UniProtKB-KW"/>
</dbReference>
<dbReference type="GO" id="GO:0017111">
    <property type="term" value="F:ribonucleoside triphosphate phosphatase activity"/>
    <property type="evidence" value="ECO:0007669"/>
    <property type="project" value="InterPro"/>
</dbReference>
<dbReference type="GO" id="GO:0005829">
    <property type="term" value="C:cytosol"/>
    <property type="evidence" value="ECO:0007669"/>
    <property type="project" value="TreeGrafter"/>
</dbReference>
<name>A0A938X6T9_9FIRM</name>
<dbReference type="GO" id="GO:0009146">
    <property type="term" value="P:purine nucleoside triphosphate catabolic process"/>
    <property type="evidence" value="ECO:0007669"/>
    <property type="project" value="UniProtKB-UniRule"/>
</dbReference>
<dbReference type="InterPro" id="IPR029001">
    <property type="entry name" value="ITPase-like_fam"/>
</dbReference>
<keyword evidence="13" id="KW-1185">Reference proteome</keyword>
<protein>
    <recommendedName>
        <fullName evidence="10">dITP/XTP pyrophosphatase</fullName>
        <ecNumber evidence="10">3.6.1.66</ecNumber>
    </recommendedName>
    <alternativeName>
        <fullName evidence="10">Non-canonical purine NTP pyrophosphatase</fullName>
    </alternativeName>
    <alternativeName>
        <fullName evidence="10">Non-standard purine NTP pyrophosphatase</fullName>
    </alternativeName>
    <alternativeName>
        <fullName evidence="10">Nucleoside-triphosphate diphosphatase</fullName>
    </alternativeName>
    <alternativeName>
        <fullName evidence="10">Nucleoside-triphosphate pyrophosphatase</fullName>
        <shortName evidence="10">NTPase</shortName>
    </alternativeName>
</protein>
<comment type="similarity">
    <text evidence="1 10 11">Belongs to the HAM1 NTPase family.</text>
</comment>
<evidence type="ECO:0000256" key="9">
    <source>
        <dbReference type="ARBA" id="ARBA00052017"/>
    </source>
</evidence>
<feature type="active site" description="Proton acceptor" evidence="10">
    <location>
        <position position="69"/>
    </location>
</feature>
<evidence type="ECO:0000256" key="2">
    <source>
        <dbReference type="ARBA" id="ARBA00011738"/>
    </source>
</evidence>
<evidence type="ECO:0000256" key="1">
    <source>
        <dbReference type="ARBA" id="ARBA00008023"/>
    </source>
</evidence>
<feature type="binding site" evidence="10">
    <location>
        <begin position="152"/>
        <end position="155"/>
    </location>
    <ligand>
        <name>substrate</name>
    </ligand>
</feature>
<dbReference type="PANTHER" id="PTHR11067">
    <property type="entry name" value="INOSINE TRIPHOSPHATE PYROPHOSPHATASE/HAM1 PROTEIN"/>
    <property type="match status" value="1"/>
</dbReference>
<evidence type="ECO:0000256" key="3">
    <source>
        <dbReference type="ARBA" id="ARBA00022723"/>
    </source>
</evidence>